<sequence>MFRLPDSHTKADFKRPPHRHGVRPEIGRVAIRMTNHYPYGFFVFPGTGEIHRGIDPFFRRRPVYRAADSATGAEIDRLDKTLSSTGGVIGQAAGASHRKVPVVFS</sequence>
<protein>
    <submittedName>
        <fullName evidence="2">Uncharacterized protein</fullName>
    </submittedName>
</protein>
<feature type="compositionally biased region" description="Basic and acidic residues" evidence="1">
    <location>
        <begin position="1"/>
        <end position="15"/>
    </location>
</feature>
<dbReference type="RefSeq" id="WP_189161537.1">
    <property type="nucleotide sequence ID" value="NZ_BMNT01000003.1"/>
</dbReference>
<comment type="caution">
    <text evidence="2">The sequence shown here is derived from an EMBL/GenBank/DDBJ whole genome shotgun (WGS) entry which is preliminary data.</text>
</comment>
<feature type="region of interest" description="Disordered" evidence="1">
    <location>
        <begin position="1"/>
        <end position="21"/>
    </location>
</feature>
<dbReference type="AlphaFoldDB" id="A0A917QT65"/>
<evidence type="ECO:0000313" key="3">
    <source>
        <dbReference type="Proteomes" id="UP000645217"/>
    </source>
</evidence>
<dbReference type="EMBL" id="BMNT01000003">
    <property type="protein sequence ID" value="GGK67349.1"/>
    <property type="molecule type" value="Genomic_DNA"/>
</dbReference>
<evidence type="ECO:0000313" key="2">
    <source>
        <dbReference type="EMBL" id="GGK67349.1"/>
    </source>
</evidence>
<dbReference type="Proteomes" id="UP000645217">
    <property type="component" value="Unassembled WGS sequence"/>
</dbReference>
<accession>A0A917QT65</accession>
<evidence type="ECO:0000256" key="1">
    <source>
        <dbReference type="SAM" id="MobiDB-lite"/>
    </source>
</evidence>
<proteinExistence type="predicted"/>
<reference evidence="2" key="1">
    <citation type="journal article" date="2014" name="Int. J. Syst. Evol. Microbiol.">
        <title>Complete genome sequence of Corynebacterium casei LMG S-19264T (=DSM 44701T), isolated from a smear-ripened cheese.</title>
        <authorList>
            <consortium name="US DOE Joint Genome Institute (JGI-PGF)"/>
            <person name="Walter F."/>
            <person name="Albersmeier A."/>
            <person name="Kalinowski J."/>
            <person name="Ruckert C."/>
        </authorList>
    </citation>
    <scope>NUCLEOTIDE SEQUENCE</scope>
    <source>
        <strain evidence="2">JCM 13064</strain>
    </source>
</reference>
<reference evidence="2" key="2">
    <citation type="submission" date="2020-09" db="EMBL/GenBank/DDBJ databases">
        <authorList>
            <person name="Sun Q."/>
            <person name="Ohkuma M."/>
        </authorList>
    </citation>
    <scope>NUCLEOTIDE SEQUENCE</scope>
    <source>
        <strain evidence="2">JCM 13064</strain>
    </source>
</reference>
<organism evidence="2 3">
    <name type="scientific">Sphaerisporangium melleum</name>
    <dbReference type="NCBI Taxonomy" id="321316"/>
    <lineage>
        <taxon>Bacteria</taxon>
        <taxon>Bacillati</taxon>
        <taxon>Actinomycetota</taxon>
        <taxon>Actinomycetes</taxon>
        <taxon>Streptosporangiales</taxon>
        <taxon>Streptosporangiaceae</taxon>
        <taxon>Sphaerisporangium</taxon>
    </lineage>
</organism>
<keyword evidence="3" id="KW-1185">Reference proteome</keyword>
<name>A0A917QT65_9ACTN</name>
<gene>
    <name evidence="2" type="ORF">GCM10007964_08000</name>
</gene>